<dbReference type="AlphaFoldDB" id="A0A0J6Z0M1"/>
<keyword evidence="4" id="KW-1185">Reference proteome</keyword>
<dbReference type="STRING" id="37916.MCHLDSM_02083"/>
<protein>
    <submittedName>
        <fullName evidence="3">Biotin carboxylase-like protein</fullName>
    </submittedName>
</protein>
<dbReference type="SUPFAM" id="SSF56059">
    <property type="entry name" value="Glutathione synthetase ATP-binding domain-like"/>
    <property type="match status" value="1"/>
</dbReference>
<evidence type="ECO:0000313" key="3">
    <source>
        <dbReference type="EMBL" id="KMO78171.1"/>
    </source>
</evidence>
<evidence type="ECO:0000313" key="4">
    <source>
        <dbReference type="Proteomes" id="UP000036513"/>
    </source>
</evidence>
<dbReference type="RefSeq" id="WP_048469792.1">
    <property type="nucleotide sequence ID" value="NZ_JYNL01000020.1"/>
</dbReference>
<gene>
    <name evidence="3" type="ORF">MCHLDSM_02083</name>
</gene>
<keyword evidence="1" id="KW-0547">Nucleotide-binding</keyword>
<feature type="domain" description="ATP-grasp" evidence="2">
    <location>
        <begin position="152"/>
        <end position="353"/>
    </location>
</feature>
<dbReference type="Gene3D" id="3.30.470.20">
    <property type="entry name" value="ATP-grasp fold, B domain"/>
    <property type="match status" value="1"/>
</dbReference>
<proteinExistence type="predicted"/>
<accession>A0A0J6Z0M1</accession>
<dbReference type="GO" id="GO:0046872">
    <property type="term" value="F:metal ion binding"/>
    <property type="evidence" value="ECO:0007669"/>
    <property type="project" value="InterPro"/>
</dbReference>
<dbReference type="PATRIC" id="fig|37916.4.peg.2002"/>
<dbReference type="InterPro" id="IPR011761">
    <property type="entry name" value="ATP-grasp"/>
</dbReference>
<dbReference type="PROSITE" id="PS50975">
    <property type="entry name" value="ATP_GRASP"/>
    <property type="match status" value="1"/>
</dbReference>
<dbReference type="SMR" id="A0A0J6Z0M1"/>
<organism evidence="3 4">
    <name type="scientific">Mycolicibacterium chlorophenolicum</name>
    <dbReference type="NCBI Taxonomy" id="37916"/>
    <lineage>
        <taxon>Bacteria</taxon>
        <taxon>Bacillati</taxon>
        <taxon>Actinomycetota</taxon>
        <taxon>Actinomycetes</taxon>
        <taxon>Mycobacteriales</taxon>
        <taxon>Mycobacteriaceae</taxon>
        <taxon>Mycolicibacterium</taxon>
    </lineage>
</organism>
<dbReference type="NCBIfam" id="NF005096">
    <property type="entry name" value="PRK06524.1"/>
    <property type="match status" value="1"/>
</dbReference>
<reference evidence="3 4" key="1">
    <citation type="journal article" date="2015" name="Genome Biol. Evol.">
        <title>Characterization of Three Mycobacterium spp. with Potential Use in Bioremediation by Genome Sequencing and Comparative Genomics.</title>
        <authorList>
            <person name="Das S."/>
            <person name="Pettersson B.M."/>
            <person name="Behra P.R."/>
            <person name="Ramesh M."/>
            <person name="Dasgupta S."/>
            <person name="Bhattacharya A."/>
            <person name="Kirsebom L.A."/>
        </authorList>
    </citation>
    <scope>NUCLEOTIDE SEQUENCE [LARGE SCALE GENOMIC DNA]</scope>
    <source>
        <strain evidence="3 4">DSM 43826</strain>
    </source>
</reference>
<sequence length="495" mass="56089">MNERTSLISKVFGSRRLKGISEIRTFFRTNEQPIFFIGPTAFNLLGIDRWVRGVEYIVYYDSWDSAHPRVFTPSSKPYVEFESSEEINNYLLRDAEVQRFMQARCVVRGLRPMVAMVFFDEETEDICRELDYTLILPPDSLRRHLDSKIVTTQLGEEAGAPSVPNVLGRADSYEELCALATNAGLGSDLVVQTPYGDSGKTTFFITSLREWDRDCEHIVGQDLKIMKRINNHAVAVEAVNTKHGTVVGPFMTDLTGYPELTPYRGGWCGNDLFPEALSEIHRAIAIRHVQRLGDRLRKEGYKGFFEVDVLVDLDSDEVYLGELNPRISGASSITNVTAGAYSDIPLFLFHLLEFMNVDYVVDVEEINERWRELAAVDVWAQLIMKEPNDAVERLLAAPATGRYRLAEDGSLNFVGVTNDWHDVTHEDECFFLRVYGPGDYRFKGADLGILVTKGRMQTEDGLTQRCRSYIDGIRSMYVSEPLPEPPSVTPISYVK</sequence>
<name>A0A0J6Z0M1_9MYCO</name>
<comment type="caution">
    <text evidence="3">The sequence shown here is derived from an EMBL/GenBank/DDBJ whole genome shotgun (WGS) entry which is preliminary data.</text>
</comment>
<dbReference type="Proteomes" id="UP000036513">
    <property type="component" value="Unassembled WGS sequence"/>
</dbReference>
<dbReference type="EMBL" id="JYNL01000020">
    <property type="protein sequence ID" value="KMO78171.1"/>
    <property type="molecule type" value="Genomic_DNA"/>
</dbReference>
<keyword evidence="1" id="KW-0067">ATP-binding</keyword>
<evidence type="ECO:0000259" key="2">
    <source>
        <dbReference type="PROSITE" id="PS50975"/>
    </source>
</evidence>
<dbReference type="GO" id="GO:0005524">
    <property type="term" value="F:ATP binding"/>
    <property type="evidence" value="ECO:0007669"/>
    <property type="project" value="UniProtKB-UniRule"/>
</dbReference>
<evidence type="ECO:0000256" key="1">
    <source>
        <dbReference type="PROSITE-ProRule" id="PRU00409"/>
    </source>
</evidence>